<dbReference type="EMBL" id="GGEC01075869">
    <property type="protein sequence ID" value="MBX56353.1"/>
    <property type="molecule type" value="Transcribed_RNA"/>
</dbReference>
<dbReference type="AlphaFoldDB" id="A0A2P2PNM5"/>
<name>A0A2P2PNM5_RHIMU</name>
<reference evidence="1" key="1">
    <citation type="submission" date="2018-02" db="EMBL/GenBank/DDBJ databases">
        <title>Rhizophora mucronata_Transcriptome.</title>
        <authorList>
            <person name="Meera S.P."/>
            <person name="Sreeshan A."/>
            <person name="Augustine A."/>
        </authorList>
    </citation>
    <scope>NUCLEOTIDE SEQUENCE</scope>
    <source>
        <tissue evidence="1">Leaf</tissue>
    </source>
</reference>
<evidence type="ECO:0000313" key="1">
    <source>
        <dbReference type="EMBL" id="MBX56353.1"/>
    </source>
</evidence>
<organism evidence="1">
    <name type="scientific">Rhizophora mucronata</name>
    <name type="common">Asiatic mangrove</name>
    <dbReference type="NCBI Taxonomy" id="61149"/>
    <lineage>
        <taxon>Eukaryota</taxon>
        <taxon>Viridiplantae</taxon>
        <taxon>Streptophyta</taxon>
        <taxon>Embryophyta</taxon>
        <taxon>Tracheophyta</taxon>
        <taxon>Spermatophyta</taxon>
        <taxon>Magnoliopsida</taxon>
        <taxon>eudicotyledons</taxon>
        <taxon>Gunneridae</taxon>
        <taxon>Pentapetalae</taxon>
        <taxon>rosids</taxon>
        <taxon>fabids</taxon>
        <taxon>Malpighiales</taxon>
        <taxon>Rhizophoraceae</taxon>
        <taxon>Rhizophora</taxon>
    </lineage>
</organism>
<protein>
    <submittedName>
        <fullName evidence="1">Uncharacterized protein</fullName>
    </submittedName>
</protein>
<sequence length="23" mass="2683">MHLNATFKSSLRISLCWIKYPSS</sequence>
<accession>A0A2P2PNM5</accession>
<proteinExistence type="predicted"/>